<reference evidence="2" key="1">
    <citation type="submission" date="2019-12" db="EMBL/GenBank/DDBJ databases">
        <title>Genome sequencing and annotation of Brassica cretica.</title>
        <authorList>
            <person name="Studholme D.J."/>
            <person name="Sarris P.F."/>
        </authorList>
    </citation>
    <scope>NUCLEOTIDE SEQUENCE</scope>
    <source>
        <strain evidence="2">PFS-001/15</strain>
        <tissue evidence="2">Leaf</tissue>
    </source>
</reference>
<evidence type="ECO:0000256" key="1">
    <source>
        <dbReference type="SAM" id="MobiDB-lite"/>
    </source>
</evidence>
<name>A0A8S9KU95_BRACR</name>
<protein>
    <submittedName>
        <fullName evidence="2">Uncharacterized protein</fullName>
    </submittedName>
</protein>
<accession>A0A8S9KU95</accession>
<dbReference type="Proteomes" id="UP000712281">
    <property type="component" value="Unassembled WGS sequence"/>
</dbReference>
<organism evidence="2 3">
    <name type="scientific">Brassica cretica</name>
    <name type="common">Mustard</name>
    <dbReference type="NCBI Taxonomy" id="69181"/>
    <lineage>
        <taxon>Eukaryota</taxon>
        <taxon>Viridiplantae</taxon>
        <taxon>Streptophyta</taxon>
        <taxon>Embryophyta</taxon>
        <taxon>Tracheophyta</taxon>
        <taxon>Spermatophyta</taxon>
        <taxon>Magnoliopsida</taxon>
        <taxon>eudicotyledons</taxon>
        <taxon>Gunneridae</taxon>
        <taxon>Pentapetalae</taxon>
        <taxon>rosids</taxon>
        <taxon>malvids</taxon>
        <taxon>Brassicales</taxon>
        <taxon>Brassicaceae</taxon>
        <taxon>Brassiceae</taxon>
        <taxon>Brassica</taxon>
    </lineage>
</organism>
<evidence type="ECO:0000313" key="2">
    <source>
        <dbReference type="EMBL" id="KAF2598574.1"/>
    </source>
</evidence>
<dbReference type="EMBL" id="QGKW02000717">
    <property type="protein sequence ID" value="KAF2598574.1"/>
    <property type="molecule type" value="Genomic_DNA"/>
</dbReference>
<sequence length="415" mass="47148">MRRSRQFEVFSLPLSFYTIDLNVIRENEFLRFLSRKVPTVTPIEMKQEQVRSDHERGSYRDEMKAVTNPFPPSQDSLCTLRDLLREPDLPVEEGDESSMEGLVPCEAPAERRGSRTRKDKHIIVDDDAGDGGCFPDNILEDYLNSDEQFDLEELLGYGVPAADGGTRKGPEFSKASRMVNGEARMAQFKAETPDREIAHLREELECSRRREGRSTATEIRRVHRQGKREMVKIMKSCRAQLSCEFGEFKKSYQALGDYRECRGAVGRLYLSQIPGYSFAAEDAKKTWCMKERDKDFALPQIKERIWKQWEPIPVSPDTVEAETGVPDETGEVNQPTAPLDVSDYSIGGSMTGYYEFDGPTSFTGLVSSGWVEALAPKLVVSLPLLELTILDHLFPKRFQSEPVLASTAWVLPLRW</sequence>
<proteinExistence type="predicted"/>
<gene>
    <name evidence="2" type="ORF">F2Q68_00010820</name>
</gene>
<evidence type="ECO:0000313" key="3">
    <source>
        <dbReference type="Proteomes" id="UP000712281"/>
    </source>
</evidence>
<dbReference type="AlphaFoldDB" id="A0A8S9KU95"/>
<comment type="caution">
    <text evidence="2">The sequence shown here is derived from an EMBL/GenBank/DDBJ whole genome shotgun (WGS) entry which is preliminary data.</text>
</comment>
<feature type="region of interest" description="Disordered" evidence="1">
    <location>
        <begin position="317"/>
        <end position="337"/>
    </location>
</feature>